<organism evidence="1">
    <name type="scientific">marine sediment metagenome</name>
    <dbReference type="NCBI Taxonomy" id="412755"/>
    <lineage>
        <taxon>unclassified sequences</taxon>
        <taxon>metagenomes</taxon>
        <taxon>ecological metagenomes</taxon>
    </lineage>
</organism>
<dbReference type="AlphaFoldDB" id="A0A0F9MCP6"/>
<comment type="caution">
    <text evidence="1">The sequence shown here is derived from an EMBL/GenBank/DDBJ whole genome shotgun (WGS) entry which is preliminary data.</text>
</comment>
<protein>
    <submittedName>
        <fullName evidence="1">Uncharacterized protein</fullName>
    </submittedName>
</protein>
<sequence>MSLTSDILDLRTIHLQLYTEWNNLQTKFNSAAVQCDAGNFAGLATVFRQMEIIGVNIRALYMGASPSMRNTTYDILHYIDLNLGSGYTLTLQKMLDAIWAGNKLESFHFINYIDAMRASIWNVEIYETHLAEWYRHFSL</sequence>
<evidence type="ECO:0000313" key="1">
    <source>
        <dbReference type="EMBL" id="KKN03559.1"/>
    </source>
</evidence>
<name>A0A0F9MCP6_9ZZZZ</name>
<proteinExistence type="predicted"/>
<dbReference type="EMBL" id="LAZR01005021">
    <property type="protein sequence ID" value="KKN03559.1"/>
    <property type="molecule type" value="Genomic_DNA"/>
</dbReference>
<reference evidence="1" key="1">
    <citation type="journal article" date="2015" name="Nature">
        <title>Complex archaea that bridge the gap between prokaryotes and eukaryotes.</title>
        <authorList>
            <person name="Spang A."/>
            <person name="Saw J.H."/>
            <person name="Jorgensen S.L."/>
            <person name="Zaremba-Niedzwiedzka K."/>
            <person name="Martijn J."/>
            <person name="Lind A.E."/>
            <person name="van Eijk R."/>
            <person name="Schleper C."/>
            <person name="Guy L."/>
            <person name="Ettema T.J."/>
        </authorList>
    </citation>
    <scope>NUCLEOTIDE SEQUENCE</scope>
</reference>
<accession>A0A0F9MCP6</accession>
<gene>
    <name evidence="1" type="ORF">LCGC14_1106510</name>
</gene>